<proteinExistence type="predicted"/>
<feature type="domain" description="Integrase catalytic" evidence="1">
    <location>
        <begin position="1"/>
        <end position="31"/>
    </location>
</feature>
<reference evidence="2 3" key="1">
    <citation type="submission" date="2016-03" db="EMBL/GenBank/DDBJ databases">
        <authorList>
            <consortium name="Pathogen Informatics"/>
        </authorList>
    </citation>
    <scope>NUCLEOTIDE SEQUENCE [LARGE SCALE GENOMIC DNA]</scope>
    <source>
        <strain evidence="2 3">NCTC13364</strain>
    </source>
</reference>
<dbReference type="Pfam" id="PF13683">
    <property type="entry name" value="rve_3"/>
    <property type="match status" value="1"/>
</dbReference>
<gene>
    <name evidence="2" type="ORF">SAMEA1982600_05240</name>
</gene>
<evidence type="ECO:0000313" key="3">
    <source>
        <dbReference type="Proteomes" id="UP000077037"/>
    </source>
</evidence>
<dbReference type="EMBL" id="FKBS01000029">
    <property type="protein sequence ID" value="SAI59192.1"/>
    <property type="molecule type" value="Genomic_DNA"/>
</dbReference>
<accession>A0A157RMG6</accession>
<dbReference type="OrthoDB" id="8566559at2"/>
<dbReference type="Proteomes" id="UP000077037">
    <property type="component" value="Unassembled WGS sequence"/>
</dbReference>
<evidence type="ECO:0000313" key="2">
    <source>
        <dbReference type="EMBL" id="SAI59192.1"/>
    </source>
</evidence>
<evidence type="ECO:0000259" key="1">
    <source>
        <dbReference type="Pfam" id="PF13683"/>
    </source>
</evidence>
<protein>
    <submittedName>
        <fullName evidence="2">Transposase</fullName>
    </submittedName>
</protein>
<name>A0A157RMG6_9BORD</name>
<sequence>MENAHIERFNGKFHDECLNEHWFLSLRQAKSAGQSMPGPTSEIWEMPKIQRGIWNTHFQRARMDENLPASGSIPFSLGMPSVLRIPIPGTNGLCIEFQPRGWKPKSGSTSTLFFQGMSGKKHLRLDYGINEITKTVDYHWNQKGTYEKFEISGHTPVGTVGAVAYNTAKYFAYAGRKLAILGMSMDAVSIVLASKPIKRTTEVVSAWSLAWGFCRLAGSGGAAIGTLASPIGTAVGGVSGCIIGGYAGYRVGSAAGGAVYDWADAYFTPLPEVSAE</sequence>
<dbReference type="InterPro" id="IPR001584">
    <property type="entry name" value="Integrase_cat-core"/>
</dbReference>
<dbReference type="AlphaFoldDB" id="A0A157RMG6"/>
<organism evidence="2 3">
    <name type="scientific">Bordetella ansorpii</name>
    <dbReference type="NCBI Taxonomy" id="288768"/>
    <lineage>
        <taxon>Bacteria</taxon>
        <taxon>Pseudomonadati</taxon>
        <taxon>Pseudomonadota</taxon>
        <taxon>Betaproteobacteria</taxon>
        <taxon>Burkholderiales</taxon>
        <taxon>Alcaligenaceae</taxon>
        <taxon>Bordetella</taxon>
    </lineage>
</organism>
<dbReference type="GO" id="GO:0015074">
    <property type="term" value="P:DNA integration"/>
    <property type="evidence" value="ECO:0007669"/>
    <property type="project" value="InterPro"/>
</dbReference>